<dbReference type="HAMAP" id="MF_01161">
    <property type="entry name" value="tRNA_Ile_lys_synt"/>
    <property type="match status" value="1"/>
</dbReference>
<dbReference type="RefSeq" id="WP_071972560.1">
    <property type="nucleotide sequence ID" value="NZ_CP018076.1"/>
</dbReference>
<proteinExistence type="inferred from homology"/>
<keyword evidence="9" id="KW-1185">Reference proteome</keyword>
<dbReference type="GO" id="GO:0005524">
    <property type="term" value="F:ATP binding"/>
    <property type="evidence" value="ECO:0007669"/>
    <property type="project" value="UniProtKB-UniRule"/>
</dbReference>
<comment type="domain">
    <text evidence="6">The N-terminal region contains the highly conserved SGGXDS motif, predicted to be a P-loop motif involved in ATP binding.</text>
</comment>
<dbReference type="InterPro" id="IPR012094">
    <property type="entry name" value="tRNA_Ile_lys_synt"/>
</dbReference>
<dbReference type="GO" id="GO:0005737">
    <property type="term" value="C:cytoplasm"/>
    <property type="evidence" value="ECO:0007669"/>
    <property type="project" value="UniProtKB-SubCell"/>
</dbReference>
<evidence type="ECO:0000256" key="4">
    <source>
        <dbReference type="ARBA" id="ARBA00022840"/>
    </source>
</evidence>
<reference evidence="8 9" key="1">
    <citation type="submission" date="2016-11" db="EMBL/GenBank/DDBJ databases">
        <title>Complete genome sequence of Sulfitobacter sp. AM1-D1, a toxic bacteria associated with marine dinoflagellate Alexandrium minutum in East China Sea.</title>
        <authorList>
            <person name="Yang Q."/>
            <person name="Zhang X."/>
            <person name="Tian X."/>
        </authorList>
    </citation>
    <scope>NUCLEOTIDE SEQUENCE [LARGE SCALE GENOMIC DNA]</scope>
    <source>
        <strain evidence="8 9">AM1-D1</strain>
    </source>
</reference>
<sequence>MPLARLTGLVSKAFLPKPPDSIAVAVSGGSDSMALLHLMHDLCDRHATRLFAVTVNHGLREGAAAEARQVAEHCAQLGIPHETLIWTDWDGKGNLQAEARDARYRRMAEWAGSLGIRSIVVGHTADDQAETVLMRLARRAGVDGLSAMPPRTMRYGIDWVRPLLSATREELRMYLRQRGIGWSDDPSNDDIRYVRIKARKALAALQDLGIDATGLAVVAGQMRDARVALDWQTFLAARELARVTAGAVVLDERRLRIQPEEIQRRLLVRALIWISGSDYPPRRNAVATLVAALRGGQAATVDGCLALRVGEDIWICREHAAVRDLRADPDALWDGRWRLRASDENRTRDGLHIAALGPEGIAQCADWRAAGLPLQVLQSTPAVWRDDTLVAAPLAGNDQNWHAALESDEETFFAGLLSH</sequence>
<dbReference type="Proteomes" id="UP000181897">
    <property type="component" value="Chromosome"/>
</dbReference>
<keyword evidence="2 6" id="KW-0819">tRNA processing</keyword>
<keyword evidence="6" id="KW-0963">Cytoplasm</keyword>
<keyword evidence="3 6" id="KW-0547">Nucleotide-binding</keyword>
<dbReference type="SUPFAM" id="SSF52402">
    <property type="entry name" value="Adenine nucleotide alpha hydrolases-like"/>
    <property type="match status" value="1"/>
</dbReference>
<dbReference type="NCBIfam" id="TIGR02432">
    <property type="entry name" value="lysidine_TilS_N"/>
    <property type="match status" value="1"/>
</dbReference>
<dbReference type="PANTHER" id="PTHR43033">
    <property type="entry name" value="TRNA(ILE)-LYSIDINE SYNTHASE-RELATED"/>
    <property type="match status" value="1"/>
</dbReference>
<evidence type="ECO:0000313" key="9">
    <source>
        <dbReference type="Proteomes" id="UP000181897"/>
    </source>
</evidence>
<dbReference type="GO" id="GO:0006400">
    <property type="term" value="P:tRNA modification"/>
    <property type="evidence" value="ECO:0007669"/>
    <property type="project" value="UniProtKB-UniRule"/>
</dbReference>
<dbReference type="PANTHER" id="PTHR43033:SF1">
    <property type="entry name" value="TRNA(ILE)-LYSIDINE SYNTHASE-RELATED"/>
    <property type="match status" value="1"/>
</dbReference>
<name>A0A1J0WIT6_9RHOB</name>
<comment type="function">
    <text evidence="6">Ligates lysine onto the cytidine present at position 34 of the AUA codon-specific tRNA(Ile) that contains the anticodon CAU, in an ATP-dependent manner. Cytidine is converted to lysidine, thus changing the amino acid specificity of the tRNA from methionine to isoleucine.</text>
</comment>
<dbReference type="CDD" id="cd01992">
    <property type="entry name" value="TilS_N"/>
    <property type="match status" value="1"/>
</dbReference>
<keyword evidence="4 6" id="KW-0067">ATP-binding</keyword>
<evidence type="ECO:0000256" key="3">
    <source>
        <dbReference type="ARBA" id="ARBA00022741"/>
    </source>
</evidence>
<dbReference type="OrthoDB" id="9807403at2"/>
<keyword evidence="1 6" id="KW-0436">Ligase</keyword>
<gene>
    <name evidence="6" type="primary">tilS</name>
    <name evidence="8" type="ORF">BOO69_13025</name>
</gene>
<dbReference type="InterPro" id="IPR012795">
    <property type="entry name" value="tRNA_Ile_lys_synt_N"/>
</dbReference>
<organism evidence="8 9">
    <name type="scientific">Sulfitobacter alexandrii</name>
    <dbReference type="NCBI Taxonomy" id="1917485"/>
    <lineage>
        <taxon>Bacteria</taxon>
        <taxon>Pseudomonadati</taxon>
        <taxon>Pseudomonadota</taxon>
        <taxon>Alphaproteobacteria</taxon>
        <taxon>Rhodobacterales</taxon>
        <taxon>Roseobacteraceae</taxon>
        <taxon>Sulfitobacter</taxon>
    </lineage>
</organism>
<evidence type="ECO:0000259" key="7">
    <source>
        <dbReference type="Pfam" id="PF01171"/>
    </source>
</evidence>
<feature type="binding site" evidence="6">
    <location>
        <begin position="27"/>
        <end position="32"/>
    </location>
    <ligand>
        <name>ATP</name>
        <dbReference type="ChEBI" id="CHEBI:30616"/>
    </ligand>
</feature>
<evidence type="ECO:0000256" key="5">
    <source>
        <dbReference type="ARBA" id="ARBA00048539"/>
    </source>
</evidence>
<dbReference type="EC" id="6.3.4.19" evidence="6"/>
<evidence type="ECO:0000256" key="6">
    <source>
        <dbReference type="HAMAP-Rule" id="MF_01161"/>
    </source>
</evidence>
<dbReference type="Pfam" id="PF01171">
    <property type="entry name" value="ATP_bind_3"/>
    <property type="match status" value="1"/>
</dbReference>
<dbReference type="KEGG" id="suam:BOO69_13025"/>
<dbReference type="EMBL" id="CP018076">
    <property type="protein sequence ID" value="APE44219.1"/>
    <property type="molecule type" value="Genomic_DNA"/>
</dbReference>
<dbReference type="InterPro" id="IPR011063">
    <property type="entry name" value="TilS/TtcA_N"/>
</dbReference>
<protein>
    <recommendedName>
        <fullName evidence="6">tRNA(Ile)-lysidine synthase</fullName>
        <ecNumber evidence="6">6.3.4.19</ecNumber>
    </recommendedName>
    <alternativeName>
        <fullName evidence="6">tRNA(Ile)-2-lysyl-cytidine synthase</fullName>
    </alternativeName>
    <alternativeName>
        <fullName evidence="6">tRNA(Ile)-lysidine synthetase</fullName>
    </alternativeName>
</protein>
<dbReference type="AlphaFoldDB" id="A0A1J0WIT6"/>
<dbReference type="InterPro" id="IPR014729">
    <property type="entry name" value="Rossmann-like_a/b/a_fold"/>
</dbReference>
<comment type="catalytic activity">
    <reaction evidence="5 6">
        <text>cytidine(34) in tRNA(Ile2) + L-lysine + ATP = lysidine(34) in tRNA(Ile2) + AMP + diphosphate + H(+)</text>
        <dbReference type="Rhea" id="RHEA:43744"/>
        <dbReference type="Rhea" id="RHEA-COMP:10625"/>
        <dbReference type="Rhea" id="RHEA-COMP:10670"/>
        <dbReference type="ChEBI" id="CHEBI:15378"/>
        <dbReference type="ChEBI" id="CHEBI:30616"/>
        <dbReference type="ChEBI" id="CHEBI:32551"/>
        <dbReference type="ChEBI" id="CHEBI:33019"/>
        <dbReference type="ChEBI" id="CHEBI:82748"/>
        <dbReference type="ChEBI" id="CHEBI:83665"/>
        <dbReference type="ChEBI" id="CHEBI:456215"/>
        <dbReference type="EC" id="6.3.4.19"/>
    </reaction>
</comment>
<dbReference type="STRING" id="1917485.BOO69_13025"/>
<comment type="similarity">
    <text evidence="6">Belongs to the tRNA(Ile)-lysidine synthase family.</text>
</comment>
<feature type="domain" description="tRNA(Ile)-lysidine/2-thiocytidine synthase N-terminal" evidence="7">
    <location>
        <begin position="22"/>
        <end position="200"/>
    </location>
</feature>
<comment type="subcellular location">
    <subcellularLocation>
        <location evidence="6">Cytoplasm</location>
    </subcellularLocation>
</comment>
<dbReference type="GO" id="GO:0032267">
    <property type="term" value="F:tRNA(Ile)-lysidine synthase activity"/>
    <property type="evidence" value="ECO:0007669"/>
    <property type="project" value="UniProtKB-EC"/>
</dbReference>
<dbReference type="Gene3D" id="3.40.50.620">
    <property type="entry name" value="HUPs"/>
    <property type="match status" value="1"/>
</dbReference>
<accession>A0A1J0WIT6</accession>
<evidence type="ECO:0000313" key="8">
    <source>
        <dbReference type="EMBL" id="APE44219.1"/>
    </source>
</evidence>
<evidence type="ECO:0000256" key="1">
    <source>
        <dbReference type="ARBA" id="ARBA00022598"/>
    </source>
</evidence>
<evidence type="ECO:0000256" key="2">
    <source>
        <dbReference type="ARBA" id="ARBA00022694"/>
    </source>
</evidence>